<evidence type="ECO:0000313" key="2">
    <source>
        <dbReference type="Proteomes" id="UP001153332"/>
    </source>
</evidence>
<keyword evidence="2" id="KW-1185">Reference proteome</keyword>
<comment type="caution">
    <text evidence="1">The sequence shown here is derived from an EMBL/GenBank/DDBJ whole genome shotgun (WGS) entry which is preliminary data.</text>
</comment>
<protein>
    <submittedName>
        <fullName evidence="1">Uncharacterized protein</fullName>
    </submittedName>
</protein>
<proteinExistence type="predicted"/>
<dbReference type="EMBL" id="JAPUUL010002793">
    <property type="protein sequence ID" value="KAJ8124757.1"/>
    <property type="molecule type" value="Genomic_DNA"/>
</dbReference>
<accession>A0ACC2JBI4</accession>
<organism evidence="1 2">
    <name type="scientific">Lasiodiplodia mahajangana</name>
    <dbReference type="NCBI Taxonomy" id="1108764"/>
    <lineage>
        <taxon>Eukaryota</taxon>
        <taxon>Fungi</taxon>
        <taxon>Dikarya</taxon>
        <taxon>Ascomycota</taxon>
        <taxon>Pezizomycotina</taxon>
        <taxon>Dothideomycetes</taxon>
        <taxon>Dothideomycetes incertae sedis</taxon>
        <taxon>Botryosphaeriales</taxon>
        <taxon>Botryosphaeriaceae</taxon>
        <taxon>Lasiodiplodia</taxon>
    </lineage>
</organism>
<sequence>MKPIIASSAACFDQDRLPSSVEMQDKTCTVYFRYSPTISPTSRTLRKKLVFGNFTGYEDSGVPRVFLELPTGSGATSINGDDTVINRTVLHREMAPKGTAQPGAPHISHMGRPPNDDISLGGEEEGATSLAGAGPPSRDGNGQNNSRQDIRRTRRNHHPAQKGTANANRILDWFLGRNIQLTCEDSTISRGVQTQEHKYVTEDDFFDIGDVRDICPACTTPYCQAIDSIPLKSSLKLIYNDHTSQKWLIGNKYVLHEVLDDHPKDEYVSLVEASRALKTLAPNVPTPKVRVGWKENGKIITISDAVPGERLYDIWWDLSNKERGRIAAQVAGYIEDWRRSDLGQISGLTGGPVYDHDNLFGTAGDGFGPFESDLDLWNAIEKRLVEKGMCSCTKAR</sequence>
<gene>
    <name evidence="1" type="ORF">O1611_g8883</name>
</gene>
<reference evidence="1" key="1">
    <citation type="submission" date="2022-12" db="EMBL/GenBank/DDBJ databases">
        <title>Genome Sequence of Lasiodiplodia mahajangana.</title>
        <authorList>
            <person name="Buettner E."/>
        </authorList>
    </citation>
    <scope>NUCLEOTIDE SEQUENCE</scope>
    <source>
        <strain evidence="1">VT137</strain>
    </source>
</reference>
<name>A0ACC2JBI4_9PEZI</name>
<evidence type="ECO:0000313" key="1">
    <source>
        <dbReference type="EMBL" id="KAJ8124757.1"/>
    </source>
</evidence>
<dbReference type="Proteomes" id="UP001153332">
    <property type="component" value="Unassembled WGS sequence"/>
</dbReference>